<dbReference type="PANTHER" id="PTHR21178:SF8">
    <property type="entry name" value="CILIA- AND FLAGELLA-ASSOCIATED PROTEIN 61"/>
    <property type="match status" value="1"/>
</dbReference>
<dbReference type="Proteomes" id="UP000076502">
    <property type="component" value="Unassembled WGS sequence"/>
</dbReference>
<dbReference type="AlphaFoldDB" id="A0A154PUH5"/>
<dbReference type="Pfam" id="PF16092">
    <property type="entry name" value="CFAP61_N"/>
    <property type="match status" value="1"/>
</dbReference>
<reference evidence="3 4" key="1">
    <citation type="submission" date="2015-07" db="EMBL/GenBank/DDBJ databases">
        <title>The genome of Dufourea novaeangliae.</title>
        <authorList>
            <person name="Pan H."/>
            <person name="Kapheim K."/>
        </authorList>
    </citation>
    <scope>NUCLEOTIDE SEQUENCE [LARGE SCALE GENOMIC DNA]</scope>
    <source>
        <strain evidence="3">0120121106</strain>
        <tissue evidence="3">Whole body</tissue>
    </source>
</reference>
<evidence type="ECO:0000313" key="3">
    <source>
        <dbReference type="EMBL" id="KZC15008.1"/>
    </source>
</evidence>
<organism evidence="3 4">
    <name type="scientific">Dufourea novaeangliae</name>
    <name type="common">Sweat bee</name>
    <dbReference type="NCBI Taxonomy" id="178035"/>
    <lineage>
        <taxon>Eukaryota</taxon>
        <taxon>Metazoa</taxon>
        <taxon>Ecdysozoa</taxon>
        <taxon>Arthropoda</taxon>
        <taxon>Hexapoda</taxon>
        <taxon>Insecta</taxon>
        <taxon>Pterygota</taxon>
        <taxon>Neoptera</taxon>
        <taxon>Endopterygota</taxon>
        <taxon>Hymenoptera</taxon>
        <taxon>Apocrita</taxon>
        <taxon>Aculeata</taxon>
        <taxon>Apoidea</taxon>
        <taxon>Anthophila</taxon>
        <taxon>Halictidae</taxon>
        <taxon>Rophitinae</taxon>
        <taxon>Dufourea</taxon>
    </lineage>
</organism>
<feature type="domain" description="CFAP61 dimerisation" evidence="2">
    <location>
        <begin position="911"/>
        <end position="1031"/>
    </location>
</feature>
<evidence type="ECO:0000259" key="2">
    <source>
        <dbReference type="Pfam" id="PF23150"/>
    </source>
</evidence>
<proteinExistence type="predicted"/>
<feature type="non-terminal residue" evidence="3">
    <location>
        <position position="1"/>
    </location>
</feature>
<dbReference type="InterPro" id="IPR056299">
    <property type="entry name" value="CFAP61_dimer"/>
</dbReference>
<dbReference type="EMBL" id="KQ435180">
    <property type="protein sequence ID" value="KZC15008.1"/>
    <property type="molecule type" value="Genomic_DNA"/>
</dbReference>
<accession>A0A154PUH5</accession>
<dbReference type="STRING" id="178035.A0A154PUH5"/>
<dbReference type="OrthoDB" id="382863at2759"/>
<feature type="domain" description="Cilia- and flagella-associated protein 61 N-terminal" evidence="1">
    <location>
        <begin position="19"/>
        <end position="122"/>
    </location>
</feature>
<gene>
    <name evidence="3" type="ORF">WN55_07856</name>
</gene>
<evidence type="ECO:0000259" key="1">
    <source>
        <dbReference type="Pfam" id="PF16092"/>
    </source>
</evidence>
<keyword evidence="4" id="KW-1185">Reference proteome</keyword>
<dbReference type="InterPro" id="IPR032151">
    <property type="entry name" value="CFAP61_N"/>
</dbReference>
<evidence type="ECO:0000313" key="4">
    <source>
        <dbReference type="Proteomes" id="UP000076502"/>
    </source>
</evidence>
<sequence>NVFEKQMIRVPSKCHGNTDSVQCVYRTIEILKHSRLKIRRVVEEDNDIVVPLIDAESSLLKEYYGEYYVSEIVRYPNDYRQLIVSEDAEGLPSGVMFLNRRIDVDVLNENFELGPYNGLRKPHENDLFPPESMEPPSETFFASFSGKPQEEMDGGVPIIIPSDQTLEGWERPIEEGSFVSLADQKTNQKNRKRSTLFVDDARTASDDYNKYFLSRILLHGFEDIADDFLRNIDAPSPVESKTKPEEQTGLPTRPVYCGEPNAFVVEIFTVQERIKYRSGRNFLEAAFECFPDLEYCAILLPFSHPPLPLLESFVRVPARSNRDYPMILHVTHRAALLGEIETRAGDPCDLEAVQELLGSIPKADSILADFDVATRKEQSDLHSYVFTWNNKVVGVMILCVEKEVTYIRRRFHVEDYIATKDVPQDAYARVLHFVLMPIFSIHLRHLFSETMRLSGLIVFYYRLTGNALSALTRAQPLAICLTAMVHVRPRRRIEYRFRGLTETDEPDTNREPFSLFMTTPRIITSGNLIFDTKIVVIGASDCGVAVLEQLAFGSTHDSTRFANLTVISPNGLPFENERSPMVASMMPFYGRYCREYRRTVTARSWINVVYGTVIAIDRIDDDPLSSLVEYLIGRVIDRKGKYVTVMRQGNVAYDYLIVTCGLQYQMPQFEAELDAQRTGEFVDRGPPWNCLVLNDDTQAAMCLNKIQLLTNNFEDQKSIILYGRNIDCYCALQGLLESGMDGSWITLIEPPMDQCDSHDSIFYNDCEVHAVVMNAISISGVTILAEWELVDWYLRESTEGTIIEALVLRSKNTTTILDAVSIAFCRAGLMFDGQLVIDPEFRTNDPFIFAAGTGTKYSRRFSAEAWQHKYYNSIEIGERLAKVLRSIIDEQNVETAATTTSKPKKQKTAFPSFRSGHVVACTLPGGYRYLHVHTPGKHGTQQKRVLHREFYGTDMVTGSCESDIGYFRLRLSCYDTVKMITCLSKKDFEVHQMIKLYGMHEKLLNELKTRFQKSLISDFYAYFREPWATALFYDRFDCLRVENRALLLSKTAIPGQSLIDDCISALTKSKWEPMQEMDRRSIEARYAGSVYHQELEDNLLDFLQFYEEDMPVYCTPDKLHELYDDVEYSPLYTEL</sequence>
<dbReference type="PANTHER" id="PTHR21178">
    <property type="entry name" value="CILIA- AND FLAGELLA-ASSOCIATED PROTEIN 61"/>
    <property type="match status" value="1"/>
</dbReference>
<dbReference type="Gene3D" id="3.50.50.100">
    <property type="match status" value="1"/>
</dbReference>
<dbReference type="SUPFAM" id="SSF51905">
    <property type="entry name" value="FAD/NAD(P)-binding domain"/>
    <property type="match status" value="1"/>
</dbReference>
<protein>
    <submittedName>
        <fullName evidence="3">Uncharacterized protein C20orf26 like protein</fullName>
    </submittedName>
</protein>
<name>A0A154PUH5_DUFNO</name>
<dbReference type="InterPro" id="IPR038884">
    <property type="entry name" value="CFAP61"/>
</dbReference>
<dbReference type="InterPro" id="IPR036188">
    <property type="entry name" value="FAD/NAD-bd_sf"/>
</dbReference>
<dbReference type="Pfam" id="PF23150">
    <property type="entry name" value="CFAP61_dimer"/>
    <property type="match status" value="1"/>
</dbReference>